<reference evidence="8" key="1">
    <citation type="submission" date="2022-11" db="UniProtKB">
        <authorList>
            <consortium name="WormBaseParasite"/>
        </authorList>
    </citation>
    <scope>IDENTIFICATION</scope>
</reference>
<dbReference type="Gene3D" id="1.20.1070.10">
    <property type="entry name" value="Rhodopsin 7-helix transmembrane proteins"/>
    <property type="match status" value="1"/>
</dbReference>
<dbReference type="WBParaSite" id="nRc.2.0.1.t31817-RA">
    <property type="protein sequence ID" value="nRc.2.0.1.t31817-RA"/>
    <property type="gene ID" value="nRc.2.0.1.g31817"/>
</dbReference>
<evidence type="ECO:0000259" key="6">
    <source>
        <dbReference type="PROSITE" id="PS50262"/>
    </source>
</evidence>
<evidence type="ECO:0000256" key="3">
    <source>
        <dbReference type="ARBA" id="ARBA00022989"/>
    </source>
</evidence>
<evidence type="ECO:0000256" key="1">
    <source>
        <dbReference type="ARBA" id="ARBA00004370"/>
    </source>
</evidence>
<dbReference type="GO" id="GO:0016020">
    <property type="term" value="C:membrane"/>
    <property type="evidence" value="ECO:0007669"/>
    <property type="project" value="UniProtKB-SubCell"/>
</dbReference>
<dbReference type="InterPro" id="IPR052954">
    <property type="entry name" value="GPCR-Ligand_Int"/>
</dbReference>
<dbReference type="SUPFAM" id="SSF81321">
    <property type="entry name" value="Family A G protein-coupled receptor-like"/>
    <property type="match status" value="1"/>
</dbReference>
<keyword evidence="7" id="KW-1185">Reference proteome</keyword>
<evidence type="ECO:0000256" key="5">
    <source>
        <dbReference type="SAM" id="Phobius"/>
    </source>
</evidence>
<protein>
    <submittedName>
        <fullName evidence="8">G-protein coupled receptors family 1 profile domain-containing protein</fullName>
    </submittedName>
</protein>
<dbReference type="PANTHER" id="PTHR46641:SF10">
    <property type="entry name" value="G-PROTEIN COUPLED RECEPTORS FAMILY 1 PROFILE DOMAIN-CONTAINING PROTEIN"/>
    <property type="match status" value="1"/>
</dbReference>
<keyword evidence="4 5" id="KW-0472">Membrane</keyword>
<organism evidence="7 8">
    <name type="scientific">Romanomermis culicivorax</name>
    <name type="common">Nematode worm</name>
    <dbReference type="NCBI Taxonomy" id="13658"/>
    <lineage>
        <taxon>Eukaryota</taxon>
        <taxon>Metazoa</taxon>
        <taxon>Ecdysozoa</taxon>
        <taxon>Nematoda</taxon>
        <taxon>Enoplea</taxon>
        <taxon>Dorylaimia</taxon>
        <taxon>Mermithida</taxon>
        <taxon>Mermithoidea</taxon>
        <taxon>Mermithidae</taxon>
        <taxon>Romanomermis</taxon>
    </lineage>
</organism>
<comment type="subcellular location">
    <subcellularLocation>
        <location evidence="1">Membrane</location>
    </subcellularLocation>
</comment>
<keyword evidence="3 5" id="KW-1133">Transmembrane helix</keyword>
<feature type="transmembrane region" description="Helical" evidence="5">
    <location>
        <begin position="218"/>
        <end position="241"/>
    </location>
</feature>
<dbReference type="AlphaFoldDB" id="A0A915JZI4"/>
<keyword evidence="2 5" id="KW-0812">Transmembrane</keyword>
<dbReference type="Proteomes" id="UP000887565">
    <property type="component" value="Unplaced"/>
</dbReference>
<proteinExistence type="predicted"/>
<name>A0A915JZI4_ROMCU</name>
<feature type="transmembrane region" description="Helical" evidence="5">
    <location>
        <begin position="82"/>
        <end position="106"/>
    </location>
</feature>
<feature type="domain" description="G-protein coupled receptors family 1 profile" evidence="6">
    <location>
        <begin position="57"/>
        <end position="240"/>
    </location>
</feature>
<evidence type="ECO:0000313" key="7">
    <source>
        <dbReference type="Proteomes" id="UP000887565"/>
    </source>
</evidence>
<dbReference type="PANTHER" id="PTHR46641">
    <property type="entry name" value="FMRFAMIDE RECEPTOR-RELATED"/>
    <property type="match status" value="1"/>
</dbReference>
<feature type="transmembrane region" description="Helical" evidence="5">
    <location>
        <begin position="179"/>
        <end position="198"/>
    </location>
</feature>
<evidence type="ECO:0000256" key="4">
    <source>
        <dbReference type="ARBA" id="ARBA00023136"/>
    </source>
</evidence>
<evidence type="ECO:0000313" key="8">
    <source>
        <dbReference type="WBParaSite" id="nRc.2.0.1.t31817-RA"/>
    </source>
</evidence>
<dbReference type="PROSITE" id="PS50262">
    <property type="entry name" value="G_PROTEIN_RECEP_F1_2"/>
    <property type="match status" value="1"/>
</dbReference>
<dbReference type="InterPro" id="IPR017452">
    <property type="entry name" value="GPCR_Rhodpsn_7TM"/>
</dbReference>
<accession>A0A915JZI4</accession>
<evidence type="ECO:0000256" key="2">
    <source>
        <dbReference type="ARBA" id="ARBA00022692"/>
    </source>
</evidence>
<sequence>MNRQFAESSMGLKIKKILLYNLQRYMLWIDIKLPHNPLLGAFFYCLPRLFELNVIRCVELTTMERVPKRTVAPLRNSFEYWLLYRVIGGLLLYSLVPFLVIVVLTVKISYEIRKLPQWETRPPSMIEATRGDMTTAVGEKKPLNGSLENSRCSRTSVALAIGRSSSAASAFPERRLNQWMYVAMISKFLLCYSIPVVLDTWEMVDPDVNRSKSWAKAFFMMSGVSSFLVALNSSLNFFIYYSTSDRFRADSVRAVKFCTSSMSCSK</sequence>